<dbReference type="Proteomes" id="UP000003460">
    <property type="component" value="Unassembled WGS sequence"/>
</dbReference>
<dbReference type="HOGENOM" id="CLU_3010567_0_0_10"/>
<name>C9LDK7_9BACT</name>
<comment type="caution">
    <text evidence="1">The sequence shown here is derived from an EMBL/GenBank/DDBJ whole genome shotgun (WGS) entry which is preliminary data.</text>
</comment>
<accession>C9LDK7</accession>
<keyword evidence="2" id="KW-1185">Reference proteome</keyword>
<evidence type="ECO:0000313" key="2">
    <source>
        <dbReference type="Proteomes" id="UP000003460"/>
    </source>
</evidence>
<dbReference type="EMBL" id="ACIJ02000005">
    <property type="protein sequence ID" value="EEX72761.1"/>
    <property type="molecule type" value="Genomic_DNA"/>
</dbReference>
<evidence type="ECO:0000313" key="1">
    <source>
        <dbReference type="EMBL" id="EEX72761.1"/>
    </source>
</evidence>
<protein>
    <submittedName>
        <fullName evidence="1">Uncharacterized protein</fullName>
    </submittedName>
</protein>
<reference evidence="1" key="1">
    <citation type="submission" date="2009-09" db="EMBL/GenBank/DDBJ databases">
        <authorList>
            <person name="Weinstock G."/>
            <person name="Sodergren E."/>
            <person name="Clifton S."/>
            <person name="Fulton L."/>
            <person name="Fulton B."/>
            <person name="Courtney L."/>
            <person name="Fronick C."/>
            <person name="Harrison M."/>
            <person name="Strong C."/>
            <person name="Farmer C."/>
            <person name="Delahaunty K."/>
            <person name="Markovic C."/>
            <person name="Hall O."/>
            <person name="Minx P."/>
            <person name="Tomlinson C."/>
            <person name="Mitreva M."/>
            <person name="Nelson J."/>
            <person name="Hou S."/>
            <person name="Wollam A."/>
            <person name="Pepin K.H."/>
            <person name="Johnson M."/>
            <person name="Bhonagiri V."/>
            <person name="Nash W.E."/>
            <person name="Warren W."/>
            <person name="Chinwalla A."/>
            <person name="Mardis E.R."/>
            <person name="Wilson R.K."/>
        </authorList>
    </citation>
    <scope>NUCLEOTIDE SEQUENCE [LARGE SCALE GENOMIC DNA]</scope>
    <source>
        <strain evidence="1">ATCC 51259</strain>
    </source>
</reference>
<sequence length="56" mass="6832">MSREVKQFLSRAQTLFITMVHIFRHDEKVRICSLWREKSKGDFVKMRDEAVFFSYC</sequence>
<organism evidence="1 2">
    <name type="scientific">Alloprevotella tannerae ATCC 51259</name>
    <dbReference type="NCBI Taxonomy" id="626522"/>
    <lineage>
        <taxon>Bacteria</taxon>
        <taxon>Pseudomonadati</taxon>
        <taxon>Bacteroidota</taxon>
        <taxon>Bacteroidia</taxon>
        <taxon>Bacteroidales</taxon>
        <taxon>Prevotellaceae</taxon>
        <taxon>Alloprevotella</taxon>
    </lineage>
</organism>
<gene>
    <name evidence="1" type="ORF">GCWU000325_00278</name>
</gene>
<dbReference type="AlphaFoldDB" id="C9LDK7"/>
<proteinExistence type="predicted"/>